<dbReference type="GO" id="GO:0008241">
    <property type="term" value="F:peptidyl-dipeptidase activity"/>
    <property type="evidence" value="ECO:0007669"/>
    <property type="project" value="UniProtKB-EC"/>
</dbReference>
<dbReference type="KEGG" id="nia:A8C56_18620"/>
<gene>
    <name evidence="10" type="ORF">A8C56_18620</name>
</gene>
<evidence type="ECO:0000256" key="8">
    <source>
        <dbReference type="ARBA" id="ARBA00022825"/>
    </source>
</evidence>
<keyword evidence="6" id="KW-0645">Protease</keyword>
<dbReference type="InterPro" id="IPR011811">
    <property type="entry name" value="Peptidase_S51_cyanophycinase"/>
</dbReference>
<dbReference type="PANTHER" id="PTHR36175:SF1">
    <property type="entry name" value="CYANOPHYCINASE"/>
    <property type="match status" value="1"/>
</dbReference>
<sequence length="282" mass="30851">MRMRLLNSLILVLLLAVQAYSQQPAGKGCLFIIGGGSRGDALIKSLVTTAGLHKKDYIVVLPMASELPDTGYKYIKEELEKFTNAPVLLFDFRKRNVADKSGVDSLRNARLIYILGGDQNRFMAVVKNTPVYESIHAAFKNGSTIAGTSAGAAVMSRYMITGRQLKDTVYKETFDKLLPANIEFSEGLGLLQHTIIDQHFIKRSRYNRLLSALAAYPGYYGVGIDESTAIIVKGNKATVVGESQVLRLIAEEPVKVSSGGRLASKNIRLGIYTSGQTFDILP</sequence>
<dbReference type="InterPro" id="IPR005320">
    <property type="entry name" value="Peptidase_S51"/>
</dbReference>
<comment type="catalytic activity">
    <reaction evidence="1">
        <text>[L-4-(L-arginin-2-N-yl)aspartate](n) + H2O = [L-4-(L-arginin-2-N-yl)aspartate](n-1) + L-4-(L-arginin-2-N-yl)aspartate</text>
        <dbReference type="Rhea" id="RHEA:12845"/>
        <dbReference type="Rhea" id="RHEA-COMP:13728"/>
        <dbReference type="Rhea" id="RHEA-COMP:13734"/>
        <dbReference type="ChEBI" id="CHEBI:15377"/>
        <dbReference type="ChEBI" id="CHEBI:137986"/>
        <dbReference type="ChEBI" id="CHEBI:137991"/>
        <dbReference type="EC" id="3.4.15.6"/>
    </reaction>
</comment>
<comment type="function">
    <text evidence="2">Exopeptidase that catalyzes the hydrolytic cleavage of multi-L-arginyl-poly-L-aspartic acid (cyanophycin; a water-insoluble reserve polymer) into aspartate-arginine dipeptides.</text>
</comment>
<evidence type="ECO:0000256" key="2">
    <source>
        <dbReference type="ARBA" id="ARBA00002039"/>
    </source>
</evidence>
<keyword evidence="8" id="KW-0720">Serine protease</keyword>
<dbReference type="Pfam" id="PF03575">
    <property type="entry name" value="Peptidase_S51"/>
    <property type="match status" value="1"/>
</dbReference>
<dbReference type="GO" id="GO:0006508">
    <property type="term" value="P:proteolysis"/>
    <property type="evidence" value="ECO:0007669"/>
    <property type="project" value="UniProtKB-KW"/>
</dbReference>
<name>A0A1A9I7N7_9BACT</name>
<proteinExistence type="inferred from homology"/>
<evidence type="ECO:0000313" key="10">
    <source>
        <dbReference type="EMBL" id="ANH82720.1"/>
    </source>
</evidence>
<evidence type="ECO:0000256" key="6">
    <source>
        <dbReference type="ARBA" id="ARBA00022670"/>
    </source>
</evidence>
<dbReference type="EMBL" id="CP015772">
    <property type="protein sequence ID" value="ANH82720.1"/>
    <property type="molecule type" value="Genomic_DNA"/>
</dbReference>
<evidence type="ECO:0000256" key="9">
    <source>
        <dbReference type="SAM" id="SignalP"/>
    </source>
</evidence>
<dbReference type="NCBIfam" id="TIGR02069">
    <property type="entry name" value="cyanophycinase"/>
    <property type="match status" value="1"/>
</dbReference>
<dbReference type="AlphaFoldDB" id="A0A1A9I7N7"/>
<reference evidence="10 11" key="1">
    <citation type="submission" date="2016-05" db="EMBL/GenBank/DDBJ databases">
        <title>Niabella ginsenosidivorans BS26 whole genome sequencing.</title>
        <authorList>
            <person name="Im W.T."/>
            <person name="Siddiqi M.Z."/>
        </authorList>
    </citation>
    <scope>NUCLEOTIDE SEQUENCE [LARGE SCALE GENOMIC DNA]</scope>
    <source>
        <strain evidence="10 11">BS26</strain>
    </source>
</reference>
<dbReference type="EC" id="3.4.15.6" evidence="4"/>
<organism evidence="10 11">
    <name type="scientific">Niabella ginsenosidivorans</name>
    <dbReference type="NCBI Taxonomy" id="1176587"/>
    <lineage>
        <taxon>Bacteria</taxon>
        <taxon>Pseudomonadati</taxon>
        <taxon>Bacteroidota</taxon>
        <taxon>Chitinophagia</taxon>
        <taxon>Chitinophagales</taxon>
        <taxon>Chitinophagaceae</taxon>
        <taxon>Niabella</taxon>
    </lineage>
</organism>
<feature type="signal peptide" evidence="9">
    <location>
        <begin position="1"/>
        <end position="21"/>
    </location>
</feature>
<dbReference type="PANTHER" id="PTHR36175">
    <property type="entry name" value="CYANOPHYCINASE"/>
    <property type="match status" value="1"/>
</dbReference>
<dbReference type="GO" id="GO:0008236">
    <property type="term" value="F:serine-type peptidase activity"/>
    <property type="evidence" value="ECO:0007669"/>
    <property type="project" value="UniProtKB-KW"/>
</dbReference>
<dbReference type="CDD" id="cd03145">
    <property type="entry name" value="GAT1_cyanophycinase"/>
    <property type="match status" value="1"/>
</dbReference>
<keyword evidence="7" id="KW-0378">Hydrolase</keyword>
<evidence type="ECO:0000256" key="5">
    <source>
        <dbReference type="ARBA" id="ARBA00015719"/>
    </source>
</evidence>
<accession>A0A1A9I7N7</accession>
<dbReference type="SUPFAM" id="SSF52317">
    <property type="entry name" value="Class I glutamine amidotransferase-like"/>
    <property type="match status" value="1"/>
</dbReference>
<evidence type="ECO:0000256" key="1">
    <source>
        <dbReference type="ARBA" id="ARBA00001092"/>
    </source>
</evidence>
<evidence type="ECO:0000256" key="4">
    <source>
        <dbReference type="ARBA" id="ARBA00013115"/>
    </source>
</evidence>
<dbReference type="Gene3D" id="3.40.50.880">
    <property type="match status" value="1"/>
</dbReference>
<dbReference type="InterPro" id="IPR029062">
    <property type="entry name" value="Class_I_gatase-like"/>
</dbReference>
<protein>
    <recommendedName>
        <fullName evidence="5">Cyanophycinase</fullName>
        <ecNumber evidence="4">3.4.15.6</ecNumber>
    </recommendedName>
</protein>
<comment type="similarity">
    <text evidence="3">Belongs to the peptidase S51 family.</text>
</comment>
<evidence type="ECO:0000256" key="3">
    <source>
        <dbReference type="ARBA" id="ARBA00006534"/>
    </source>
</evidence>
<feature type="chain" id="PRO_5008390006" description="Cyanophycinase" evidence="9">
    <location>
        <begin position="22"/>
        <end position="282"/>
    </location>
</feature>
<keyword evidence="11" id="KW-1185">Reference proteome</keyword>
<dbReference type="Proteomes" id="UP000077667">
    <property type="component" value="Chromosome"/>
</dbReference>
<dbReference type="STRING" id="1176587.A8C56_18620"/>
<evidence type="ECO:0000256" key="7">
    <source>
        <dbReference type="ARBA" id="ARBA00022801"/>
    </source>
</evidence>
<keyword evidence="9" id="KW-0732">Signal</keyword>
<evidence type="ECO:0000313" key="11">
    <source>
        <dbReference type="Proteomes" id="UP000077667"/>
    </source>
</evidence>